<gene>
    <name evidence="1" type="primary">AlNc14C213G8956</name>
    <name evidence="1" type="ORF">ALNC14_100600</name>
</gene>
<proteinExistence type="predicted"/>
<reference evidence="1" key="1">
    <citation type="journal article" date="2011" name="PLoS Biol.">
        <title>Gene gain and loss during evolution of obligate parasitism in the white rust pathogen of Arabidopsis thaliana.</title>
        <authorList>
            <person name="Kemen E."/>
            <person name="Gardiner A."/>
            <person name="Schultz-Larsen T."/>
            <person name="Kemen A.C."/>
            <person name="Balmuth A.L."/>
            <person name="Robert-Seilaniantz A."/>
            <person name="Bailey K."/>
            <person name="Holub E."/>
            <person name="Studholme D.J."/>
            <person name="Maclean D."/>
            <person name="Jones J.D."/>
        </authorList>
    </citation>
    <scope>NUCLEOTIDE SEQUENCE</scope>
</reference>
<dbReference type="HOGENOM" id="CLU_2908747_0_0_1"/>
<dbReference type="AlphaFoldDB" id="F0WRF3"/>
<organism evidence="1">
    <name type="scientific">Albugo laibachii Nc14</name>
    <dbReference type="NCBI Taxonomy" id="890382"/>
    <lineage>
        <taxon>Eukaryota</taxon>
        <taxon>Sar</taxon>
        <taxon>Stramenopiles</taxon>
        <taxon>Oomycota</taxon>
        <taxon>Peronosporomycetes</taxon>
        <taxon>Albuginales</taxon>
        <taxon>Albuginaceae</taxon>
        <taxon>Albugo</taxon>
    </lineage>
</organism>
<sequence length="62" mass="7095">MWLERSRVGGQLWHRDVRERRSNAMIEDIVQQQQDMAPFALHSLVEPASAFLTSGDGILKES</sequence>
<dbReference type="EMBL" id="FR824258">
    <property type="protein sequence ID" value="CCA23916.1"/>
    <property type="molecule type" value="Genomic_DNA"/>
</dbReference>
<protein>
    <submittedName>
        <fullName evidence="1">AlNc14C213G8956 protein</fullName>
    </submittedName>
</protein>
<accession>F0WRF3</accession>
<name>F0WRF3_9STRA</name>
<reference evidence="1" key="2">
    <citation type="submission" date="2011-02" db="EMBL/GenBank/DDBJ databases">
        <authorList>
            <person name="MacLean D."/>
        </authorList>
    </citation>
    <scope>NUCLEOTIDE SEQUENCE</scope>
</reference>
<evidence type="ECO:0000313" key="1">
    <source>
        <dbReference type="EMBL" id="CCA23916.1"/>
    </source>
</evidence>